<accession>A0A7J9D329</accession>
<organism evidence="2 3">
    <name type="scientific">Gossypium gossypioides</name>
    <name type="common">Mexican cotton</name>
    <name type="synonym">Selera gossypioides</name>
    <dbReference type="NCBI Taxonomy" id="34282"/>
    <lineage>
        <taxon>Eukaryota</taxon>
        <taxon>Viridiplantae</taxon>
        <taxon>Streptophyta</taxon>
        <taxon>Embryophyta</taxon>
        <taxon>Tracheophyta</taxon>
        <taxon>Spermatophyta</taxon>
        <taxon>Magnoliopsida</taxon>
        <taxon>eudicotyledons</taxon>
        <taxon>Gunneridae</taxon>
        <taxon>Pentapetalae</taxon>
        <taxon>rosids</taxon>
        <taxon>malvids</taxon>
        <taxon>Malvales</taxon>
        <taxon>Malvaceae</taxon>
        <taxon>Malvoideae</taxon>
        <taxon>Gossypium</taxon>
    </lineage>
</organism>
<name>A0A7J9D329_GOSGO</name>
<keyword evidence="3" id="KW-1185">Reference proteome</keyword>
<gene>
    <name evidence="2" type="ORF">Gogos_021360</name>
</gene>
<evidence type="ECO:0000256" key="1">
    <source>
        <dbReference type="SAM" id="MobiDB-lite"/>
    </source>
</evidence>
<feature type="non-terminal residue" evidence="2">
    <location>
        <position position="113"/>
    </location>
</feature>
<evidence type="ECO:0000313" key="2">
    <source>
        <dbReference type="EMBL" id="MBA0754954.1"/>
    </source>
</evidence>
<dbReference type="Proteomes" id="UP000593579">
    <property type="component" value="Unassembled WGS sequence"/>
</dbReference>
<feature type="region of interest" description="Disordered" evidence="1">
    <location>
        <begin position="81"/>
        <end position="113"/>
    </location>
</feature>
<dbReference type="OrthoDB" id="1436638at2759"/>
<dbReference type="AlphaFoldDB" id="A0A7J9D329"/>
<feature type="compositionally biased region" description="Polar residues" evidence="1">
    <location>
        <begin position="81"/>
        <end position="99"/>
    </location>
</feature>
<evidence type="ECO:0000313" key="3">
    <source>
        <dbReference type="Proteomes" id="UP000593579"/>
    </source>
</evidence>
<comment type="caution">
    <text evidence="2">The sequence shown here is derived from an EMBL/GenBank/DDBJ whole genome shotgun (WGS) entry which is preliminary data.</text>
</comment>
<feature type="compositionally biased region" description="Low complexity" evidence="1">
    <location>
        <begin position="100"/>
        <end position="113"/>
    </location>
</feature>
<sequence>MIKNMQGTTGFAPIQVTQQVDVPSFCCEICGDNHSYKDCSQHAENACYISNIHNNSYGNSYNNSAHNQPFWGTQNAGQNAATLRYGNTSTQGKYNPRQGNYNQQQQNYNQHTQ</sequence>
<protein>
    <submittedName>
        <fullName evidence="2">Uncharacterized protein</fullName>
    </submittedName>
</protein>
<reference evidence="2 3" key="1">
    <citation type="journal article" date="2019" name="Genome Biol. Evol.">
        <title>Insights into the evolution of the New World diploid cottons (Gossypium, subgenus Houzingenia) based on genome sequencing.</title>
        <authorList>
            <person name="Grover C.E."/>
            <person name="Arick M.A. 2nd"/>
            <person name="Thrash A."/>
            <person name="Conover J.L."/>
            <person name="Sanders W.S."/>
            <person name="Peterson D.G."/>
            <person name="Frelichowski J.E."/>
            <person name="Scheffler J.A."/>
            <person name="Scheffler B.E."/>
            <person name="Wendel J.F."/>
        </authorList>
    </citation>
    <scope>NUCLEOTIDE SEQUENCE [LARGE SCALE GENOMIC DNA]</scope>
    <source>
        <strain evidence="2">5</strain>
        <tissue evidence="2">Leaf</tissue>
    </source>
</reference>
<proteinExistence type="predicted"/>
<dbReference type="EMBL" id="JABEZY010266155">
    <property type="protein sequence ID" value="MBA0754954.1"/>
    <property type="molecule type" value="Genomic_DNA"/>
</dbReference>